<keyword evidence="7" id="KW-0233">DNA recombination</keyword>
<sequence>MKSYKIEIKPTKEQILKIENTSNVCRFIYNEMIASNELLYSMNKLIGSDNKFMRANDFSKYVNNKLSKIATMTWIKTANSKAVKQAMLNCEKTFKKFFKKQSDFPKYKKKKDFYGVYLPKNNKTDFEIKRHKLKMPMLSWVRLREKGYLPLNSEITSCTITKKADKYFVSILVKEEVKICNPKKSNGIGVDLGIKELAVSSDGKSFKNINKTKVVKKLEKKLKRKQKSLSRKFECLKLRKKRGEIATKQNIEKDILSVQKINYRLSNIRTEYTKKVVNTLVRTKPEYITIEDLNVRGMMKNKTLSKSIAEQKWYYFRMFLIGQAKKQNIEVRVVSRTFPSSKTCSCCGTIKKDLKLKDRIFKCSCGFEIDRDLNASVNLRDCKKYKTLT</sequence>
<proteinExistence type="inferred from homology"/>
<dbReference type="Pfam" id="PF01385">
    <property type="entry name" value="OrfB_IS605"/>
    <property type="match status" value="1"/>
</dbReference>
<evidence type="ECO:0000256" key="6">
    <source>
        <dbReference type="ARBA" id="ARBA00023125"/>
    </source>
</evidence>
<dbReference type="Pfam" id="PF12323">
    <property type="entry name" value="HTH_OrfB_IS605"/>
    <property type="match status" value="1"/>
</dbReference>
<dbReference type="PANTHER" id="PTHR30405:SF25">
    <property type="entry name" value="RNA-GUIDED DNA ENDONUCLEASE INSQ-RELATED"/>
    <property type="match status" value="1"/>
</dbReference>
<reference evidence="12" key="1">
    <citation type="submission" date="2023-07" db="EMBL/GenBank/DDBJ databases">
        <authorList>
            <person name="Colorado M.A."/>
            <person name="Villamil L.M."/>
            <person name="Melo J.F."/>
            <person name="Rodriguez J.A."/>
            <person name="Ruiz R.Y."/>
        </authorList>
    </citation>
    <scope>NUCLEOTIDE SEQUENCE [LARGE SCALE GENOMIC DNA]</scope>
    <source>
        <strain evidence="12">C33</strain>
    </source>
</reference>
<comment type="similarity">
    <text evidence="2">In the N-terminal section; belongs to the transposase 2 family.</text>
</comment>
<evidence type="ECO:0000313" key="11">
    <source>
        <dbReference type="EMBL" id="MDX8335989.1"/>
    </source>
</evidence>
<comment type="similarity">
    <text evidence="1">In the C-terminal section; belongs to the transposase 35 family.</text>
</comment>
<evidence type="ECO:0000256" key="3">
    <source>
        <dbReference type="ARBA" id="ARBA00022578"/>
    </source>
</evidence>
<evidence type="ECO:0000256" key="2">
    <source>
        <dbReference type="ARBA" id="ARBA00011044"/>
    </source>
</evidence>
<feature type="domain" description="Cas12f1-like TNB" evidence="9">
    <location>
        <begin position="313"/>
        <end position="379"/>
    </location>
</feature>
<dbReference type="EMBL" id="JAVIKH010000006">
    <property type="protein sequence ID" value="MDX8335989.1"/>
    <property type="molecule type" value="Genomic_DNA"/>
</dbReference>
<keyword evidence="12" id="KW-1185">Reference proteome</keyword>
<evidence type="ECO:0000259" key="9">
    <source>
        <dbReference type="Pfam" id="PF07282"/>
    </source>
</evidence>
<protein>
    <submittedName>
        <fullName evidence="11">Transposase</fullName>
    </submittedName>
</protein>
<dbReference type="Proteomes" id="UP001279681">
    <property type="component" value="Unassembled WGS sequence"/>
</dbReference>
<dbReference type="InterPro" id="IPR021027">
    <property type="entry name" value="Transposase_put_HTH"/>
</dbReference>
<dbReference type="InterPro" id="IPR051399">
    <property type="entry name" value="RNA-guided_DNA_endo/Transpos"/>
</dbReference>
<comment type="caution">
    <text evidence="11">The sequence shown here is derived from an EMBL/GenBank/DDBJ whole genome shotgun (WGS) entry which is preliminary data.</text>
</comment>
<keyword evidence="6" id="KW-0238">DNA-binding</keyword>
<dbReference type="Pfam" id="PF07282">
    <property type="entry name" value="Cas12f1-like_TNB"/>
    <property type="match status" value="1"/>
</dbReference>
<evidence type="ECO:0000259" key="10">
    <source>
        <dbReference type="Pfam" id="PF12323"/>
    </source>
</evidence>
<evidence type="ECO:0000256" key="1">
    <source>
        <dbReference type="ARBA" id="ARBA00008761"/>
    </source>
</evidence>
<organism evidence="11 12">
    <name type="scientific">Candidatus Cetobacterium colombiensis</name>
    <dbReference type="NCBI Taxonomy" id="3073100"/>
    <lineage>
        <taxon>Bacteria</taxon>
        <taxon>Fusobacteriati</taxon>
        <taxon>Fusobacteriota</taxon>
        <taxon>Fusobacteriia</taxon>
        <taxon>Fusobacteriales</taxon>
        <taxon>Fusobacteriaceae</taxon>
        <taxon>Cetobacterium</taxon>
    </lineage>
</organism>
<dbReference type="PANTHER" id="PTHR30405">
    <property type="entry name" value="TRANSPOSASE"/>
    <property type="match status" value="1"/>
</dbReference>
<dbReference type="RefSeq" id="WP_320313394.1">
    <property type="nucleotide sequence ID" value="NZ_JAVIKH010000006.1"/>
</dbReference>
<gene>
    <name evidence="11" type="ORF">RFV38_05685</name>
</gene>
<accession>A0ABU4W9V3</accession>
<dbReference type="NCBIfam" id="NF040570">
    <property type="entry name" value="guided_TnpB"/>
    <property type="match status" value="1"/>
</dbReference>
<dbReference type="InterPro" id="IPR001959">
    <property type="entry name" value="Transposase"/>
</dbReference>
<evidence type="ECO:0000313" key="12">
    <source>
        <dbReference type="Proteomes" id="UP001279681"/>
    </source>
</evidence>
<dbReference type="InterPro" id="IPR010095">
    <property type="entry name" value="Cas12f1-like_TNB"/>
</dbReference>
<feature type="domain" description="Probable transposase IS891/IS1136/IS1341" evidence="8">
    <location>
        <begin position="171"/>
        <end position="301"/>
    </location>
</feature>
<evidence type="ECO:0000256" key="4">
    <source>
        <dbReference type="ARBA" id="ARBA00022723"/>
    </source>
</evidence>
<evidence type="ECO:0000256" key="5">
    <source>
        <dbReference type="ARBA" id="ARBA00022833"/>
    </source>
</evidence>
<keyword evidence="5" id="KW-0862">Zinc</keyword>
<evidence type="ECO:0000259" key="8">
    <source>
        <dbReference type="Pfam" id="PF01385"/>
    </source>
</evidence>
<name>A0ABU4W9V3_9FUSO</name>
<keyword evidence="3" id="KW-0815">Transposition</keyword>
<keyword evidence="4" id="KW-0479">Metal-binding</keyword>
<feature type="domain" description="Transposase putative helix-turn-helix" evidence="10">
    <location>
        <begin position="2"/>
        <end position="42"/>
    </location>
</feature>
<evidence type="ECO:0000256" key="7">
    <source>
        <dbReference type="ARBA" id="ARBA00023172"/>
    </source>
</evidence>